<dbReference type="Gene3D" id="3.60.40.10">
    <property type="entry name" value="PPM-type phosphatase domain"/>
    <property type="match status" value="1"/>
</dbReference>
<gene>
    <name evidence="3" type="ORF">DFR75_101217</name>
</gene>
<evidence type="ECO:0000313" key="4">
    <source>
        <dbReference type="Proteomes" id="UP000295087"/>
    </source>
</evidence>
<protein>
    <submittedName>
        <fullName evidence="3">Stage II sporulation protein E</fullName>
    </submittedName>
</protein>
<dbReference type="InterPro" id="IPR039248">
    <property type="entry name" value="Ptase_RsbX"/>
</dbReference>
<organism evidence="3 4">
    <name type="scientific">Nocardia ignorata</name>
    <dbReference type="NCBI Taxonomy" id="145285"/>
    <lineage>
        <taxon>Bacteria</taxon>
        <taxon>Bacillati</taxon>
        <taxon>Actinomycetota</taxon>
        <taxon>Actinomycetes</taxon>
        <taxon>Mycobacteriales</taxon>
        <taxon>Nocardiaceae</taxon>
        <taxon>Nocardia</taxon>
    </lineage>
</organism>
<reference evidence="3 4" key="1">
    <citation type="submission" date="2019-03" db="EMBL/GenBank/DDBJ databases">
        <title>Genomic Encyclopedia of Type Strains, Phase IV (KMG-IV): sequencing the most valuable type-strain genomes for metagenomic binning, comparative biology and taxonomic classification.</title>
        <authorList>
            <person name="Goeker M."/>
        </authorList>
    </citation>
    <scope>NUCLEOTIDE SEQUENCE [LARGE SCALE GENOMIC DNA]</scope>
    <source>
        <strain evidence="3 4">DSM 44496</strain>
    </source>
</reference>
<evidence type="ECO:0000259" key="2">
    <source>
        <dbReference type="SMART" id="SM00331"/>
    </source>
</evidence>
<dbReference type="InterPro" id="IPR036457">
    <property type="entry name" value="PPM-type-like_dom_sf"/>
</dbReference>
<dbReference type="PANTHER" id="PTHR35801:SF1">
    <property type="entry name" value="PHOSPHOSERINE PHOSPHATASE RSBX"/>
    <property type="match status" value="1"/>
</dbReference>
<dbReference type="RefSeq" id="WP_067492038.1">
    <property type="nucleotide sequence ID" value="NZ_JBHXPO010000001.1"/>
</dbReference>
<dbReference type="SUPFAM" id="SSF81606">
    <property type="entry name" value="PP2C-like"/>
    <property type="match status" value="1"/>
</dbReference>
<dbReference type="SMART" id="SM00331">
    <property type="entry name" value="PP2C_SIG"/>
    <property type="match status" value="1"/>
</dbReference>
<comment type="caution">
    <text evidence="3">The sequence shown here is derived from an EMBL/GenBank/DDBJ whole genome shotgun (WGS) entry which is preliminary data.</text>
</comment>
<name>A0A4V3CQ97_NOCIG</name>
<dbReference type="InterPro" id="IPR001932">
    <property type="entry name" value="PPM-type_phosphatase-like_dom"/>
</dbReference>
<dbReference type="EMBL" id="SNXK01000001">
    <property type="protein sequence ID" value="TDP41119.1"/>
    <property type="molecule type" value="Genomic_DNA"/>
</dbReference>
<dbReference type="Proteomes" id="UP000295087">
    <property type="component" value="Unassembled WGS sequence"/>
</dbReference>
<dbReference type="AlphaFoldDB" id="A0A4V3CQ97"/>
<feature type="domain" description="PPM-type phosphatase" evidence="2">
    <location>
        <begin position="9"/>
        <end position="202"/>
    </location>
</feature>
<accession>A0A4V3CQ97</accession>
<proteinExistence type="predicted"/>
<sequence>MHEDGITGRTEWSTAGRALPGQDVSGDRGVVLDTGDGGVLFGVLDGLGHGAAAADAADRATLVLSDNRGEPLDVLMVLCHRAMAETRGAAMSLALIGPGDTLQWIGVGNVESRLLTLGPAGPELRATMLLTGGIVGYRLPAHLQPQTLPIKQGDLLLMATDGLVTADADKIDLARPAAAIAGDLLARDAKDTDDALVLAARFRGAGS</sequence>
<evidence type="ECO:0000256" key="1">
    <source>
        <dbReference type="SAM" id="MobiDB-lite"/>
    </source>
</evidence>
<dbReference type="PANTHER" id="PTHR35801">
    <property type="entry name" value="PHOSPHOSERINE PHOSPHATASE RSBX"/>
    <property type="match status" value="1"/>
</dbReference>
<keyword evidence="4" id="KW-1185">Reference proteome</keyword>
<evidence type="ECO:0000313" key="3">
    <source>
        <dbReference type="EMBL" id="TDP41119.1"/>
    </source>
</evidence>
<dbReference type="Pfam" id="PF07228">
    <property type="entry name" value="SpoIIE"/>
    <property type="match status" value="1"/>
</dbReference>
<feature type="region of interest" description="Disordered" evidence="1">
    <location>
        <begin position="1"/>
        <end position="26"/>
    </location>
</feature>